<sequence length="102" mass="11536">MCKPISEVTLQRAVPVLYHARQPDWTFGKILHSDMKSLIMSHTSNSSIFATIGRRHIGLKSEIYLTSVNFGRGLTIEVFQIVGKLRSPDFSYRALPELAQCE</sequence>
<evidence type="ECO:0000313" key="2">
    <source>
        <dbReference type="Proteomes" id="UP001516400"/>
    </source>
</evidence>
<organism evidence="1 2">
    <name type="scientific">Cryptolaemus montrouzieri</name>
    <dbReference type="NCBI Taxonomy" id="559131"/>
    <lineage>
        <taxon>Eukaryota</taxon>
        <taxon>Metazoa</taxon>
        <taxon>Ecdysozoa</taxon>
        <taxon>Arthropoda</taxon>
        <taxon>Hexapoda</taxon>
        <taxon>Insecta</taxon>
        <taxon>Pterygota</taxon>
        <taxon>Neoptera</taxon>
        <taxon>Endopterygota</taxon>
        <taxon>Coleoptera</taxon>
        <taxon>Polyphaga</taxon>
        <taxon>Cucujiformia</taxon>
        <taxon>Coccinelloidea</taxon>
        <taxon>Coccinellidae</taxon>
        <taxon>Scymninae</taxon>
        <taxon>Scymnini</taxon>
        <taxon>Cryptolaemus</taxon>
    </lineage>
</organism>
<accession>A0ABD2P1W8</accession>
<reference evidence="1 2" key="1">
    <citation type="journal article" date="2021" name="BMC Biol.">
        <title>Horizontally acquired antibacterial genes associated with adaptive radiation of ladybird beetles.</title>
        <authorList>
            <person name="Li H.S."/>
            <person name="Tang X.F."/>
            <person name="Huang Y.H."/>
            <person name="Xu Z.Y."/>
            <person name="Chen M.L."/>
            <person name="Du X.Y."/>
            <person name="Qiu B.Y."/>
            <person name="Chen P.T."/>
            <person name="Zhang W."/>
            <person name="Slipinski A."/>
            <person name="Escalona H.E."/>
            <person name="Waterhouse R.M."/>
            <person name="Zwick A."/>
            <person name="Pang H."/>
        </authorList>
    </citation>
    <scope>NUCLEOTIDE SEQUENCE [LARGE SCALE GENOMIC DNA]</scope>
    <source>
        <strain evidence="1">SYSU2018</strain>
    </source>
</reference>
<evidence type="ECO:0000313" key="1">
    <source>
        <dbReference type="EMBL" id="KAL3284841.1"/>
    </source>
</evidence>
<dbReference type="Proteomes" id="UP001516400">
    <property type="component" value="Unassembled WGS sequence"/>
</dbReference>
<dbReference type="EMBL" id="JABFTP020000165">
    <property type="protein sequence ID" value="KAL3284841.1"/>
    <property type="molecule type" value="Genomic_DNA"/>
</dbReference>
<keyword evidence="2" id="KW-1185">Reference proteome</keyword>
<protein>
    <submittedName>
        <fullName evidence="1">Uncharacterized protein</fullName>
    </submittedName>
</protein>
<dbReference type="AlphaFoldDB" id="A0ABD2P1W8"/>
<gene>
    <name evidence="1" type="ORF">HHI36_018980</name>
</gene>
<proteinExistence type="predicted"/>
<comment type="caution">
    <text evidence="1">The sequence shown here is derived from an EMBL/GenBank/DDBJ whole genome shotgun (WGS) entry which is preliminary data.</text>
</comment>
<name>A0ABD2P1W8_9CUCU</name>